<dbReference type="HOGENOM" id="CLU_018816_14_1_4"/>
<evidence type="ECO:0000259" key="5">
    <source>
        <dbReference type="Pfam" id="PF25954"/>
    </source>
</evidence>
<comment type="similarity">
    <text evidence="1">Belongs to the membrane fusion protein (MFP) (TC 8.A.1) family.</text>
</comment>
<dbReference type="Pfam" id="PF25917">
    <property type="entry name" value="BSH_RND"/>
    <property type="match status" value="1"/>
</dbReference>
<dbReference type="OrthoDB" id="9784484at2"/>
<dbReference type="Pfam" id="PF25954">
    <property type="entry name" value="Beta-barrel_RND_2"/>
    <property type="match status" value="1"/>
</dbReference>
<dbReference type="InterPro" id="IPR006143">
    <property type="entry name" value="RND_pump_MFP"/>
</dbReference>
<dbReference type="STRING" id="582744.Msip34_1221"/>
<dbReference type="EMBL" id="CP001674">
    <property type="protein sequence ID" value="ACT50467.1"/>
    <property type="molecule type" value="Genomic_DNA"/>
</dbReference>
<keyword evidence="7" id="KW-1185">Reference proteome</keyword>
<evidence type="ECO:0000256" key="1">
    <source>
        <dbReference type="ARBA" id="ARBA00009477"/>
    </source>
</evidence>
<feature type="domain" description="Multidrug resistance protein MdtA-like alpha-helical hairpin" evidence="3">
    <location>
        <begin position="102"/>
        <end position="171"/>
    </location>
</feature>
<dbReference type="SUPFAM" id="SSF111369">
    <property type="entry name" value="HlyD-like secretion proteins"/>
    <property type="match status" value="1"/>
</dbReference>
<feature type="domain" description="Multidrug resistance protein MdtA-like barrel-sandwich hybrid" evidence="4">
    <location>
        <begin position="63"/>
        <end position="202"/>
    </location>
</feature>
<dbReference type="KEGG" id="mei:Msip34_1221"/>
<dbReference type="Proteomes" id="UP000002743">
    <property type="component" value="Chromosome"/>
</dbReference>
<feature type="region of interest" description="Disordered" evidence="2">
    <location>
        <begin position="392"/>
        <end position="411"/>
    </location>
</feature>
<evidence type="ECO:0000313" key="6">
    <source>
        <dbReference type="EMBL" id="ACT50467.1"/>
    </source>
</evidence>
<evidence type="ECO:0000259" key="3">
    <source>
        <dbReference type="Pfam" id="PF25876"/>
    </source>
</evidence>
<dbReference type="NCBIfam" id="TIGR01730">
    <property type="entry name" value="RND_mfp"/>
    <property type="match status" value="1"/>
</dbReference>
<accession>C6XD42</accession>
<dbReference type="PANTHER" id="PTHR30469:SF33">
    <property type="entry name" value="SLR1207 PROTEIN"/>
    <property type="match status" value="1"/>
</dbReference>
<reference evidence="7" key="1">
    <citation type="submission" date="2009-07" db="EMBL/GenBank/DDBJ databases">
        <title>Complete sequence of chromosome of Methylovorus sp. SIP3-4.</title>
        <authorList>
            <person name="Lucas S."/>
            <person name="Copeland A."/>
            <person name="Lapidus A."/>
            <person name="Glavina del Rio T."/>
            <person name="Tice H."/>
            <person name="Bruce D."/>
            <person name="Goodwin L."/>
            <person name="Pitluck S."/>
            <person name="Clum A."/>
            <person name="Larimer F."/>
            <person name="Land M."/>
            <person name="Hauser L."/>
            <person name="Kyrpides N."/>
            <person name="Mikhailova N."/>
            <person name="Kayluzhnaya M."/>
            <person name="Chistoserdova L."/>
        </authorList>
    </citation>
    <scope>NUCLEOTIDE SEQUENCE [LARGE SCALE GENOMIC DNA]</scope>
    <source>
        <strain evidence="7">SIP3-4</strain>
    </source>
</reference>
<organism evidence="6 7">
    <name type="scientific">Methylovorus glucosotrophus (strain SIP3-4)</name>
    <dbReference type="NCBI Taxonomy" id="582744"/>
    <lineage>
        <taxon>Bacteria</taxon>
        <taxon>Pseudomonadati</taxon>
        <taxon>Pseudomonadota</taxon>
        <taxon>Betaproteobacteria</taxon>
        <taxon>Nitrosomonadales</taxon>
        <taxon>Methylophilaceae</taxon>
        <taxon>Methylovorus</taxon>
    </lineage>
</organism>
<dbReference type="InterPro" id="IPR058792">
    <property type="entry name" value="Beta-barrel_RND_2"/>
</dbReference>
<dbReference type="Gene3D" id="1.10.287.470">
    <property type="entry name" value="Helix hairpin bin"/>
    <property type="match status" value="1"/>
</dbReference>
<dbReference type="InterPro" id="IPR058624">
    <property type="entry name" value="MdtA-like_HH"/>
</dbReference>
<reference evidence="6 7" key="2">
    <citation type="journal article" date="2011" name="J. Bacteriol.">
        <title>Genomes of three methylotrophs from a single niche uncover genetic and metabolic divergence of Methylophilaceae.</title>
        <authorList>
            <person name="Lapidus A."/>
            <person name="Clum A."/>
            <person name="Labutti K."/>
            <person name="Kaluzhnaya M.G."/>
            <person name="Lim S."/>
            <person name="Beck D.A."/>
            <person name="Glavina Del Rio T."/>
            <person name="Nolan M."/>
            <person name="Mavromatis K."/>
            <person name="Huntemann M."/>
            <person name="Lucas S."/>
            <person name="Lidstrom M.E."/>
            <person name="Ivanova N."/>
            <person name="Chistoserdova L."/>
        </authorList>
    </citation>
    <scope>NUCLEOTIDE SEQUENCE [LARGE SCALE GENOMIC DNA]</scope>
    <source>
        <strain evidence="6 7">SIP3-4</strain>
    </source>
</reference>
<evidence type="ECO:0000313" key="7">
    <source>
        <dbReference type="Proteomes" id="UP000002743"/>
    </source>
</evidence>
<name>C6XD42_METGS</name>
<dbReference type="InterPro" id="IPR058625">
    <property type="entry name" value="MdtA-like_BSH"/>
</dbReference>
<dbReference type="eggNOG" id="COG0845">
    <property type="taxonomic scope" value="Bacteria"/>
</dbReference>
<dbReference type="Gene3D" id="2.40.50.100">
    <property type="match status" value="1"/>
</dbReference>
<sequence length="411" mass="44534">MSTSFKKIGLSLVLLAVAGGGYYFYDKSHQPKPDELYRFKEVTQGDVEQSVSANGTLNPVTLVNVGTQVSGRISKLYVDFNDKVEKGQVLLELDDALFSAQIAQSEGNVRNAQASLDLAKANEARIRSLFQQEYVSRQELDQAVQALKSAQANLYTIQAQLRRDQTNLGYSIIRSPVSGVVVDRAVDVGQTVAASLQTPTLITIAQDLSKMQINTSFAEADIGNIKEGQAAKFAVDAFPNRNFEGVVKQLRLNPTTTSNVVTYNVVISVDNPDQTLLPGMTAYVNIGVAKHDNVMLVPNAALRYKPKLDDDDAGNMPPDGARPDGGKGPGERKHRGGPDGKKPRGDMAKGKVYVLNGDKPEAVNVLLGITDGKVTEIRSRHLKPGDKVIVGDLQGQNMPQQNSPGPKMRMF</sequence>
<feature type="compositionally biased region" description="Polar residues" evidence="2">
    <location>
        <begin position="394"/>
        <end position="404"/>
    </location>
</feature>
<dbReference type="GO" id="GO:0015562">
    <property type="term" value="F:efflux transmembrane transporter activity"/>
    <property type="evidence" value="ECO:0007669"/>
    <property type="project" value="TreeGrafter"/>
</dbReference>
<evidence type="ECO:0000256" key="2">
    <source>
        <dbReference type="SAM" id="MobiDB-lite"/>
    </source>
</evidence>
<evidence type="ECO:0000259" key="4">
    <source>
        <dbReference type="Pfam" id="PF25917"/>
    </source>
</evidence>
<dbReference type="GO" id="GO:1990281">
    <property type="term" value="C:efflux pump complex"/>
    <property type="evidence" value="ECO:0007669"/>
    <property type="project" value="TreeGrafter"/>
</dbReference>
<feature type="region of interest" description="Disordered" evidence="2">
    <location>
        <begin position="307"/>
        <end position="347"/>
    </location>
</feature>
<proteinExistence type="inferred from homology"/>
<dbReference type="Pfam" id="PF25876">
    <property type="entry name" value="HH_MFP_RND"/>
    <property type="match status" value="1"/>
</dbReference>
<feature type="compositionally biased region" description="Basic and acidic residues" evidence="2">
    <location>
        <begin position="321"/>
        <end position="347"/>
    </location>
</feature>
<protein>
    <submittedName>
        <fullName evidence="6">Efflux transporter, RND family, MFP subunit</fullName>
    </submittedName>
</protein>
<feature type="domain" description="CusB-like beta-barrel" evidence="5">
    <location>
        <begin position="214"/>
        <end position="287"/>
    </location>
</feature>
<gene>
    <name evidence="6" type="ordered locus">Msip34_1221</name>
</gene>
<dbReference type="AlphaFoldDB" id="C6XD42"/>
<dbReference type="PANTHER" id="PTHR30469">
    <property type="entry name" value="MULTIDRUG RESISTANCE PROTEIN MDTA"/>
    <property type="match status" value="1"/>
</dbReference>
<dbReference type="RefSeq" id="WP_013442079.1">
    <property type="nucleotide sequence ID" value="NC_012969.1"/>
</dbReference>
<dbReference type="Gene3D" id="2.40.30.170">
    <property type="match status" value="1"/>
</dbReference>